<sequence length="77" mass="7952">MLDVQIGDNMRKVTSHSHYVTGVMSEDESGIPADNSMHPEFGAAIGGASVATIGGRHQTAAAPAPKVRKPAPPADDE</sequence>
<dbReference type="EMBL" id="UINC01017027">
    <property type="protein sequence ID" value="SVA70421.1"/>
    <property type="molecule type" value="Genomic_DNA"/>
</dbReference>
<organism evidence="2">
    <name type="scientific">marine metagenome</name>
    <dbReference type="NCBI Taxonomy" id="408172"/>
    <lineage>
        <taxon>unclassified sequences</taxon>
        <taxon>metagenomes</taxon>
        <taxon>ecological metagenomes</taxon>
    </lineage>
</organism>
<name>A0A381Y184_9ZZZZ</name>
<proteinExistence type="predicted"/>
<gene>
    <name evidence="2" type="ORF">METZ01_LOCUS123275</name>
</gene>
<reference evidence="2" key="1">
    <citation type="submission" date="2018-05" db="EMBL/GenBank/DDBJ databases">
        <authorList>
            <person name="Lanie J.A."/>
            <person name="Ng W.-L."/>
            <person name="Kazmierczak K.M."/>
            <person name="Andrzejewski T.M."/>
            <person name="Davidsen T.M."/>
            <person name="Wayne K.J."/>
            <person name="Tettelin H."/>
            <person name="Glass J.I."/>
            <person name="Rusch D."/>
            <person name="Podicherti R."/>
            <person name="Tsui H.-C.T."/>
            <person name="Winkler M.E."/>
        </authorList>
    </citation>
    <scope>NUCLEOTIDE SEQUENCE</scope>
</reference>
<evidence type="ECO:0000313" key="2">
    <source>
        <dbReference type="EMBL" id="SVA70421.1"/>
    </source>
</evidence>
<evidence type="ECO:0000256" key="1">
    <source>
        <dbReference type="SAM" id="MobiDB-lite"/>
    </source>
</evidence>
<accession>A0A381Y184</accession>
<dbReference type="AlphaFoldDB" id="A0A381Y184"/>
<feature type="region of interest" description="Disordered" evidence="1">
    <location>
        <begin position="55"/>
        <end position="77"/>
    </location>
</feature>
<protein>
    <submittedName>
        <fullName evidence="2">Uncharacterized protein</fullName>
    </submittedName>
</protein>